<feature type="region of interest" description="Disordered" evidence="6">
    <location>
        <begin position="299"/>
        <end position="378"/>
    </location>
</feature>
<feature type="transmembrane region" description="Helical" evidence="7">
    <location>
        <begin position="265"/>
        <end position="288"/>
    </location>
</feature>
<feature type="compositionally biased region" description="Basic and acidic residues" evidence="6">
    <location>
        <begin position="314"/>
        <end position="338"/>
    </location>
</feature>
<feature type="transmembrane region" description="Helical" evidence="7">
    <location>
        <begin position="53"/>
        <end position="73"/>
    </location>
</feature>
<evidence type="ECO:0000256" key="5">
    <source>
        <dbReference type="ARBA" id="ARBA00038359"/>
    </source>
</evidence>
<dbReference type="PANTHER" id="PTHR33048">
    <property type="entry name" value="PTH11-LIKE INTEGRAL MEMBRANE PROTEIN (AFU_ORTHOLOGUE AFUA_5G11245)"/>
    <property type="match status" value="1"/>
</dbReference>
<proteinExistence type="inferred from homology"/>
<keyword evidence="3 7" id="KW-1133">Transmembrane helix</keyword>
<protein>
    <recommendedName>
        <fullName evidence="8">Rhodopsin domain-containing protein</fullName>
    </recommendedName>
</protein>
<dbReference type="OrthoDB" id="5331848at2759"/>
<evidence type="ECO:0000256" key="6">
    <source>
        <dbReference type="SAM" id="MobiDB-lite"/>
    </source>
</evidence>
<dbReference type="InterPro" id="IPR052337">
    <property type="entry name" value="SAT4-like"/>
</dbReference>
<keyword evidence="10" id="KW-1185">Reference proteome</keyword>
<dbReference type="GO" id="GO:0016020">
    <property type="term" value="C:membrane"/>
    <property type="evidence" value="ECO:0007669"/>
    <property type="project" value="UniProtKB-SubCell"/>
</dbReference>
<feature type="transmembrane region" description="Helical" evidence="7">
    <location>
        <begin position="228"/>
        <end position="253"/>
    </location>
</feature>
<evidence type="ECO:0000256" key="3">
    <source>
        <dbReference type="ARBA" id="ARBA00022989"/>
    </source>
</evidence>
<dbReference type="Pfam" id="PF20684">
    <property type="entry name" value="Fung_rhodopsin"/>
    <property type="match status" value="1"/>
</dbReference>
<evidence type="ECO:0000256" key="1">
    <source>
        <dbReference type="ARBA" id="ARBA00004141"/>
    </source>
</evidence>
<evidence type="ECO:0000313" key="9">
    <source>
        <dbReference type="EMBL" id="POS71683.1"/>
    </source>
</evidence>
<dbReference type="STRING" id="158607.A0A2P5HN38"/>
<comment type="subcellular location">
    <subcellularLocation>
        <location evidence="1">Membrane</location>
        <topology evidence="1">Multi-pass membrane protein</topology>
    </subcellularLocation>
</comment>
<gene>
    <name evidence="9" type="ORF">DHEL01_v209917</name>
</gene>
<dbReference type="PANTHER" id="PTHR33048:SF146">
    <property type="entry name" value="INTEGRAL MEMBRANE PROTEIN"/>
    <property type="match status" value="1"/>
</dbReference>
<sequence>MMMALDANSIRTLTDHRIQLEAVYWSFVVISTIFVALRIWARLSRRMLGVDDWLMVACWLSFAATGVLVTLIAESGGTRHKAAAAPLAASEELLGYQMKLQTINLVFRTATTLFGKMAIALAILRIVHKVNNRRQTWPVYIVVHLMNATCILDTLLILLRCGSPENLWNDNDTARGQSPTRSCMDEGAVHKFHTAAAAFQVFVDLFLAFFPMHIIWGLQMPSHRKYTIMTLLGLTTLTGLAALAKMAVSQAILGDTAPDSAGDMFILSVCTAAQIMLLIVCGSVPTMVPLWNDLVKSRHQADGSAGGGGTTGGKESKNRWPREAERPQTRLSIEKAELGDLDEEESRAVTDSPKTGAVELPSPSHAREPLGYPSASKQGMFNRLSGRWHLGEKRWGRVEDEGASERRFSDSAL</sequence>
<dbReference type="InParanoid" id="A0A2P5HN38"/>
<keyword evidence="2 7" id="KW-0812">Transmembrane</keyword>
<feature type="domain" description="Rhodopsin" evidence="8">
    <location>
        <begin position="37"/>
        <end position="291"/>
    </location>
</feature>
<evidence type="ECO:0000313" key="10">
    <source>
        <dbReference type="Proteomes" id="UP000094444"/>
    </source>
</evidence>
<evidence type="ECO:0000256" key="4">
    <source>
        <dbReference type="ARBA" id="ARBA00023136"/>
    </source>
</evidence>
<evidence type="ECO:0000256" key="7">
    <source>
        <dbReference type="SAM" id="Phobius"/>
    </source>
</evidence>
<dbReference type="Proteomes" id="UP000094444">
    <property type="component" value="Unassembled WGS sequence"/>
</dbReference>
<feature type="transmembrane region" description="Helical" evidence="7">
    <location>
        <begin position="195"/>
        <end position="216"/>
    </location>
</feature>
<dbReference type="AlphaFoldDB" id="A0A2P5HN38"/>
<dbReference type="InterPro" id="IPR049326">
    <property type="entry name" value="Rhodopsin_dom_fungi"/>
</dbReference>
<accession>A0A2P5HN38</accession>
<evidence type="ECO:0000259" key="8">
    <source>
        <dbReference type="Pfam" id="PF20684"/>
    </source>
</evidence>
<name>A0A2P5HN38_DIAHE</name>
<dbReference type="EMBL" id="MAVT02001197">
    <property type="protein sequence ID" value="POS71683.1"/>
    <property type="molecule type" value="Genomic_DNA"/>
</dbReference>
<feature type="transmembrane region" description="Helical" evidence="7">
    <location>
        <begin position="22"/>
        <end position="41"/>
    </location>
</feature>
<evidence type="ECO:0000256" key="2">
    <source>
        <dbReference type="ARBA" id="ARBA00022692"/>
    </source>
</evidence>
<feature type="transmembrane region" description="Helical" evidence="7">
    <location>
        <begin position="105"/>
        <end position="127"/>
    </location>
</feature>
<comment type="similarity">
    <text evidence="5">Belongs to the SAT4 family.</text>
</comment>
<feature type="transmembrane region" description="Helical" evidence="7">
    <location>
        <begin position="139"/>
        <end position="159"/>
    </location>
</feature>
<organism evidence="9 10">
    <name type="scientific">Diaporthe helianthi</name>
    <dbReference type="NCBI Taxonomy" id="158607"/>
    <lineage>
        <taxon>Eukaryota</taxon>
        <taxon>Fungi</taxon>
        <taxon>Dikarya</taxon>
        <taxon>Ascomycota</taxon>
        <taxon>Pezizomycotina</taxon>
        <taxon>Sordariomycetes</taxon>
        <taxon>Sordariomycetidae</taxon>
        <taxon>Diaporthales</taxon>
        <taxon>Diaporthaceae</taxon>
        <taxon>Diaporthe</taxon>
    </lineage>
</organism>
<keyword evidence="4 7" id="KW-0472">Membrane</keyword>
<comment type="caution">
    <text evidence="9">The sequence shown here is derived from an EMBL/GenBank/DDBJ whole genome shotgun (WGS) entry which is preliminary data.</text>
</comment>
<reference evidence="9" key="1">
    <citation type="submission" date="2017-09" db="EMBL/GenBank/DDBJ databases">
        <title>Polyketide synthases of a Diaporthe helianthi virulent isolate.</title>
        <authorList>
            <person name="Baroncelli R."/>
        </authorList>
    </citation>
    <scope>NUCLEOTIDE SEQUENCE [LARGE SCALE GENOMIC DNA]</scope>
    <source>
        <strain evidence="9">7/96</strain>
    </source>
</reference>
<feature type="region of interest" description="Disordered" evidence="6">
    <location>
        <begin position="392"/>
        <end position="413"/>
    </location>
</feature>